<name>A0A803QPY8_CANSA</name>
<proteinExistence type="predicted"/>
<evidence type="ECO:0000256" key="1">
    <source>
        <dbReference type="SAM" id="SignalP"/>
    </source>
</evidence>
<dbReference type="Gramene" id="evm.model.10.684">
    <property type="protein sequence ID" value="cds.evm.model.10.684"/>
    <property type="gene ID" value="evm.TU.10.684"/>
</dbReference>
<accession>A0A803QPY8</accession>
<feature type="chain" id="PRO_5031090638" evidence="1">
    <location>
        <begin position="32"/>
        <end position="76"/>
    </location>
</feature>
<dbReference type="EnsemblPlants" id="evm.model.10.684">
    <property type="protein sequence ID" value="cds.evm.model.10.684"/>
    <property type="gene ID" value="evm.TU.10.684"/>
</dbReference>
<keyword evidence="1" id="KW-0732">Signal</keyword>
<evidence type="ECO:0000313" key="2">
    <source>
        <dbReference type="EnsemblPlants" id="cds.evm.model.10.684"/>
    </source>
</evidence>
<protein>
    <submittedName>
        <fullName evidence="2">Uncharacterized protein</fullName>
    </submittedName>
</protein>
<feature type="signal peptide" evidence="1">
    <location>
        <begin position="1"/>
        <end position="31"/>
    </location>
</feature>
<dbReference type="AlphaFoldDB" id="A0A803QPY8"/>
<organism evidence="2 3">
    <name type="scientific">Cannabis sativa</name>
    <name type="common">Hemp</name>
    <name type="synonym">Marijuana</name>
    <dbReference type="NCBI Taxonomy" id="3483"/>
    <lineage>
        <taxon>Eukaryota</taxon>
        <taxon>Viridiplantae</taxon>
        <taxon>Streptophyta</taxon>
        <taxon>Embryophyta</taxon>
        <taxon>Tracheophyta</taxon>
        <taxon>Spermatophyta</taxon>
        <taxon>Magnoliopsida</taxon>
        <taxon>eudicotyledons</taxon>
        <taxon>Gunneridae</taxon>
        <taxon>Pentapetalae</taxon>
        <taxon>rosids</taxon>
        <taxon>fabids</taxon>
        <taxon>Rosales</taxon>
        <taxon>Cannabaceae</taxon>
        <taxon>Cannabis</taxon>
    </lineage>
</organism>
<reference evidence="2" key="1">
    <citation type="submission" date="2021-03" db="UniProtKB">
        <authorList>
            <consortium name="EnsemblPlants"/>
        </authorList>
    </citation>
    <scope>IDENTIFICATION</scope>
</reference>
<keyword evidence="3" id="KW-1185">Reference proteome</keyword>
<dbReference type="EMBL" id="UZAU01000810">
    <property type="status" value="NOT_ANNOTATED_CDS"/>
    <property type="molecule type" value="Genomic_DNA"/>
</dbReference>
<sequence length="76" mass="8665">MNAAGRNTMKAYFIVLPLLFDLLGFWKNSDCGAFVAAFAEFFIHSKDIPNDFDIKVYRTRLAALLFANGQRKMTKI</sequence>
<dbReference type="Proteomes" id="UP000596661">
    <property type="component" value="Unassembled WGS sequence"/>
</dbReference>
<evidence type="ECO:0000313" key="3">
    <source>
        <dbReference type="Proteomes" id="UP000596661"/>
    </source>
</evidence>